<keyword evidence="1" id="KW-0472">Membrane</keyword>
<keyword evidence="1" id="KW-1133">Transmembrane helix</keyword>
<feature type="transmembrane region" description="Helical" evidence="1">
    <location>
        <begin position="44"/>
        <end position="63"/>
    </location>
</feature>
<keyword evidence="1" id="KW-0812">Transmembrane</keyword>
<reference evidence="2 3" key="1">
    <citation type="submission" date="2023-02" db="EMBL/GenBank/DDBJ databases">
        <title>Complete genome sequence of Priestia aryabhattai G5MAi6, a methanol-tolerant strain isolated from tap water in Hong Kong.</title>
        <authorList>
            <person name="Leung K.M."/>
            <person name="Lai G.K.K."/>
            <person name="Griffin S.D.J."/>
        </authorList>
    </citation>
    <scope>NUCLEOTIDE SEQUENCE [LARGE SCALE GENOMIC DNA]</scope>
    <source>
        <strain evidence="2 3">G5MAi6</strain>
        <plasmid evidence="2 3">pG5MAi6_3</plasmid>
    </source>
</reference>
<gene>
    <name evidence="2" type="ORF">PWO00_28405</name>
</gene>
<feature type="transmembrane region" description="Helical" evidence="1">
    <location>
        <begin position="20"/>
        <end position="38"/>
    </location>
</feature>
<evidence type="ECO:0000256" key="1">
    <source>
        <dbReference type="SAM" id="Phobius"/>
    </source>
</evidence>
<dbReference type="RefSeq" id="WP_275037800.1">
    <property type="nucleotide sequence ID" value="NZ_CP118721.1"/>
</dbReference>
<protein>
    <submittedName>
        <fullName evidence="2">Uncharacterized protein</fullName>
    </submittedName>
</protein>
<dbReference type="EMBL" id="CP118721">
    <property type="protein sequence ID" value="WEA47300.1"/>
    <property type="molecule type" value="Genomic_DNA"/>
</dbReference>
<proteinExistence type="predicted"/>
<keyword evidence="2" id="KW-0614">Plasmid</keyword>
<evidence type="ECO:0000313" key="2">
    <source>
        <dbReference type="EMBL" id="WEA47300.1"/>
    </source>
</evidence>
<evidence type="ECO:0000313" key="3">
    <source>
        <dbReference type="Proteomes" id="UP001220217"/>
    </source>
</evidence>
<feature type="transmembrane region" description="Helical" evidence="1">
    <location>
        <begin position="84"/>
        <end position="103"/>
    </location>
</feature>
<dbReference type="Proteomes" id="UP001220217">
    <property type="component" value="Plasmid pG5MAi6_3"/>
</dbReference>
<name>A0ABD7X3U6_PRIAR</name>
<accession>A0ABD7X3U6</accession>
<sequence>MKVKTINFRDFMENKWRKPAVYSMPVYSFGFTWASFFHMSPEMAGAYFLVSAVGLTAILSNVLENHFASQGAAHIVDIISKSASVLLLTTFFTFILLFLWRLAA</sequence>
<dbReference type="AlphaFoldDB" id="A0ABD7X3U6"/>
<geneLocation type="plasmid" evidence="2 3">
    <name>pG5MAi6_3</name>
</geneLocation>
<organism evidence="2 3">
    <name type="scientific">Priestia aryabhattai</name>
    <name type="common">Bacillus aryabhattai</name>
    <dbReference type="NCBI Taxonomy" id="412384"/>
    <lineage>
        <taxon>Bacteria</taxon>
        <taxon>Bacillati</taxon>
        <taxon>Bacillota</taxon>
        <taxon>Bacilli</taxon>
        <taxon>Bacillales</taxon>
        <taxon>Bacillaceae</taxon>
        <taxon>Priestia</taxon>
    </lineage>
</organism>